<dbReference type="EMBL" id="JARQZJ010000092">
    <property type="protein sequence ID" value="KAK9884356.1"/>
    <property type="molecule type" value="Genomic_DNA"/>
</dbReference>
<dbReference type="AlphaFoldDB" id="A0AAW1UX09"/>
<accession>A0AAW1UX09</accession>
<proteinExistence type="predicted"/>
<sequence>MSTLIGIIISVNCYGTDTITEECYEKNGWSHQKMETLGYNSSVENMPKEYICSAKCINDKYGLIENNTLQIDRLRRLQSLLVEINDQEGFLKCVEKIGTLKSCEEFIKFFKCERRYIFKGRAKCRKGGNNIELKFKDLKTRNLCISKCILVKKGVLMDNGEIDVEAMVLKTSLLWYADHSDELFDCLKNLRIKDCEDIKKISLCFTVKKYKDMKFFSECSEKYDLNTEKRSGVYKILQGEIKPKLEYITKRELCATKCFHEKQGMIKNGKFVIDKVMKDIKILSKMKDINAYLNCLTKITFSNSCEDYEKAEKCKYEYYGFYIENCLNDFNLDLETYKKMFSEVWKKPPRKEIIDKLNCIETCILKKKNLIHGNGKLKVYRMKNETTLFWNEKNPEDLSKCLALVDIKKCQDYKNVLACVDYTPLPVKYHFFYY</sequence>
<dbReference type="CDD" id="cd23992">
    <property type="entry name" value="PBP_GOBP"/>
    <property type="match status" value="1"/>
</dbReference>
<name>A0AAW1UX09_9CUCU</name>
<comment type="caution">
    <text evidence="1">The sequence shown here is derived from an EMBL/GenBank/DDBJ whole genome shotgun (WGS) entry which is preliminary data.</text>
</comment>
<keyword evidence="2" id="KW-1185">Reference proteome</keyword>
<organism evidence="1 2">
    <name type="scientific">Henosepilachna vigintioctopunctata</name>
    <dbReference type="NCBI Taxonomy" id="420089"/>
    <lineage>
        <taxon>Eukaryota</taxon>
        <taxon>Metazoa</taxon>
        <taxon>Ecdysozoa</taxon>
        <taxon>Arthropoda</taxon>
        <taxon>Hexapoda</taxon>
        <taxon>Insecta</taxon>
        <taxon>Pterygota</taxon>
        <taxon>Neoptera</taxon>
        <taxon>Endopterygota</taxon>
        <taxon>Coleoptera</taxon>
        <taxon>Polyphaga</taxon>
        <taxon>Cucujiformia</taxon>
        <taxon>Coccinelloidea</taxon>
        <taxon>Coccinellidae</taxon>
        <taxon>Epilachninae</taxon>
        <taxon>Epilachnini</taxon>
        <taxon>Henosepilachna</taxon>
    </lineage>
</organism>
<dbReference type="GO" id="GO:0005549">
    <property type="term" value="F:odorant binding"/>
    <property type="evidence" value="ECO:0007669"/>
    <property type="project" value="InterPro"/>
</dbReference>
<dbReference type="Proteomes" id="UP001431783">
    <property type="component" value="Unassembled WGS sequence"/>
</dbReference>
<protein>
    <submittedName>
        <fullName evidence="1">Uncharacterized protein</fullName>
    </submittedName>
</protein>
<dbReference type="SUPFAM" id="SSF47565">
    <property type="entry name" value="Insect pheromone/odorant-binding proteins"/>
    <property type="match status" value="3"/>
</dbReference>
<evidence type="ECO:0000313" key="2">
    <source>
        <dbReference type="Proteomes" id="UP001431783"/>
    </source>
</evidence>
<dbReference type="Gene3D" id="1.10.238.20">
    <property type="entry name" value="Pheromone/general odorant binding protein domain"/>
    <property type="match status" value="3"/>
</dbReference>
<dbReference type="InterPro" id="IPR036728">
    <property type="entry name" value="PBP_GOBP_sf"/>
</dbReference>
<reference evidence="1 2" key="1">
    <citation type="submission" date="2023-03" db="EMBL/GenBank/DDBJ databases">
        <title>Genome insight into feeding habits of ladybird beetles.</title>
        <authorList>
            <person name="Li H.-S."/>
            <person name="Huang Y.-H."/>
            <person name="Pang H."/>
        </authorList>
    </citation>
    <scope>NUCLEOTIDE SEQUENCE [LARGE SCALE GENOMIC DNA]</scope>
    <source>
        <strain evidence="1">SYSU_2023b</strain>
        <tissue evidence="1">Whole body</tissue>
    </source>
</reference>
<gene>
    <name evidence="1" type="ORF">WA026_005306</name>
</gene>
<evidence type="ECO:0000313" key="1">
    <source>
        <dbReference type="EMBL" id="KAK9884356.1"/>
    </source>
</evidence>